<dbReference type="KEGG" id="goe:100906038"/>
<evidence type="ECO:0000256" key="1">
    <source>
        <dbReference type="ARBA" id="ARBA00004651"/>
    </source>
</evidence>
<feature type="transmembrane region" description="Helical" evidence="12">
    <location>
        <begin position="78"/>
        <end position="102"/>
    </location>
</feature>
<evidence type="ECO:0000256" key="12">
    <source>
        <dbReference type="SAM" id="Phobius"/>
    </source>
</evidence>
<keyword evidence="10" id="KW-0807">Transducer</keyword>
<dbReference type="FunFam" id="1.20.1070.10:FF:000523">
    <property type="entry name" value="5-hydroxytryptamine receptor 2B"/>
    <property type="match status" value="1"/>
</dbReference>
<name>A0AAJ6VUZ0_9ACAR</name>
<protein>
    <submittedName>
        <fullName evidence="15">D(2) dopamine receptor-like</fullName>
    </submittedName>
</protein>
<dbReference type="GO" id="GO:0043410">
    <property type="term" value="P:positive regulation of MAPK cascade"/>
    <property type="evidence" value="ECO:0007669"/>
    <property type="project" value="TreeGrafter"/>
</dbReference>
<feature type="region of interest" description="Disordered" evidence="11">
    <location>
        <begin position="272"/>
        <end position="305"/>
    </location>
</feature>
<evidence type="ECO:0000259" key="13">
    <source>
        <dbReference type="PROSITE" id="PS50262"/>
    </source>
</evidence>
<keyword evidence="9" id="KW-0675">Receptor</keyword>
<dbReference type="GO" id="GO:0071880">
    <property type="term" value="P:adenylate cyclase-activating adrenergic receptor signaling pathway"/>
    <property type="evidence" value="ECO:0007669"/>
    <property type="project" value="TreeGrafter"/>
</dbReference>
<feature type="transmembrane region" description="Helical" evidence="12">
    <location>
        <begin position="388"/>
        <end position="411"/>
    </location>
</feature>
<evidence type="ECO:0000256" key="9">
    <source>
        <dbReference type="ARBA" id="ARBA00023170"/>
    </source>
</evidence>
<keyword evidence="4 12" id="KW-0812">Transmembrane</keyword>
<dbReference type="Gene3D" id="1.20.1070.10">
    <property type="entry name" value="Rhodopsin 7-helix transmembrane proteins"/>
    <property type="match status" value="1"/>
</dbReference>
<dbReference type="AlphaFoldDB" id="A0AAJ6VUZ0"/>
<evidence type="ECO:0000313" key="14">
    <source>
        <dbReference type="Proteomes" id="UP000694867"/>
    </source>
</evidence>
<keyword evidence="8" id="KW-1015">Disulfide bond</keyword>
<evidence type="ECO:0000256" key="4">
    <source>
        <dbReference type="ARBA" id="ARBA00022692"/>
    </source>
</evidence>
<feature type="transmembrane region" description="Helical" evidence="12">
    <location>
        <begin position="238"/>
        <end position="261"/>
    </location>
</feature>
<evidence type="ECO:0000256" key="7">
    <source>
        <dbReference type="ARBA" id="ARBA00023136"/>
    </source>
</evidence>
<comment type="subcellular location">
    <subcellularLocation>
        <location evidence="1">Cell membrane</location>
        <topology evidence="1">Multi-pass membrane protein</topology>
    </subcellularLocation>
</comment>
<feature type="compositionally biased region" description="Low complexity" evidence="11">
    <location>
        <begin position="277"/>
        <end position="300"/>
    </location>
</feature>
<dbReference type="GO" id="GO:0004993">
    <property type="term" value="F:G protein-coupled serotonin receptor activity"/>
    <property type="evidence" value="ECO:0007669"/>
    <property type="project" value="UniProtKB-ARBA"/>
</dbReference>
<dbReference type="InterPro" id="IPR017452">
    <property type="entry name" value="GPCR_Rhodpsn_7TM"/>
</dbReference>
<dbReference type="InterPro" id="IPR000276">
    <property type="entry name" value="GPCR_Rhodpsn"/>
</dbReference>
<keyword evidence="6" id="KW-0297">G-protein coupled receptor</keyword>
<organism evidence="14 15">
    <name type="scientific">Galendromus occidentalis</name>
    <name type="common">western predatory mite</name>
    <dbReference type="NCBI Taxonomy" id="34638"/>
    <lineage>
        <taxon>Eukaryota</taxon>
        <taxon>Metazoa</taxon>
        <taxon>Ecdysozoa</taxon>
        <taxon>Arthropoda</taxon>
        <taxon>Chelicerata</taxon>
        <taxon>Arachnida</taxon>
        <taxon>Acari</taxon>
        <taxon>Parasitiformes</taxon>
        <taxon>Mesostigmata</taxon>
        <taxon>Gamasina</taxon>
        <taxon>Phytoseioidea</taxon>
        <taxon>Phytoseiidae</taxon>
        <taxon>Typhlodrominae</taxon>
        <taxon>Galendromus</taxon>
    </lineage>
</organism>
<sequence length="480" mass="53520">MKLREVFIPLLEPELLPVASMDYPDLPAPGSDAWCDFLAEWKGNISKFPTPVTDELVQQCLLNDVSREYIEATPTYQWLALVLLVIPLAGVVGNSLVCIAVWQERRLHNVTNFFLVSLALADLMVCLAVMPFGVLELFYGYWPFSTFVCTVWVTCDVLGCSASILHLCCISVGRYIGIRNPLRTRQRTQYTSRRSVLTRVTGVWLLASVISCPLPLLAARDIDNVRPTNNSCAINNQFFLVFGSICAFYLPMIVMVVIYFLTVRELHKPPDLTTGNQQHTQQLQQPTPQTPSGAHPAAASGGTGCSSNGNPALAVSFSRITSTKANGSASSTETCPCILAVRTARALNERRATKVLGVVFLLFFVCWSPFFVLNVVQVPLGSDFFPSYVGTGFLWLGYLSSTVNPLVYTVFNRVFRSTFWQLLTCRCGKRRRRLLYSNTVRGQSYGTSKDVVSWSFRSTYRHRADVQARETSPGHHPERP</sequence>
<dbReference type="Proteomes" id="UP000694867">
    <property type="component" value="Unplaced"/>
</dbReference>
<evidence type="ECO:0000256" key="2">
    <source>
        <dbReference type="ARBA" id="ARBA00010663"/>
    </source>
</evidence>
<proteinExistence type="inferred from homology"/>
<dbReference type="GO" id="GO:0005886">
    <property type="term" value="C:plasma membrane"/>
    <property type="evidence" value="ECO:0007669"/>
    <property type="project" value="UniProtKB-SubCell"/>
</dbReference>
<evidence type="ECO:0000256" key="5">
    <source>
        <dbReference type="ARBA" id="ARBA00022989"/>
    </source>
</evidence>
<dbReference type="SUPFAM" id="SSF81321">
    <property type="entry name" value="Family A G protein-coupled receptor-like"/>
    <property type="match status" value="1"/>
</dbReference>
<reference evidence="15" key="1">
    <citation type="submission" date="2025-08" db="UniProtKB">
        <authorList>
            <consortium name="RefSeq"/>
        </authorList>
    </citation>
    <scope>IDENTIFICATION</scope>
</reference>
<evidence type="ECO:0000256" key="8">
    <source>
        <dbReference type="ARBA" id="ARBA00023157"/>
    </source>
</evidence>
<evidence type="ECO:0000256" key="11">
    <source>
        <dbReference type="SAM" id="MobiDB-lite"/>
    </source>
</evidence>
<dbReference type="RefSeq" id="XP_003737836.1">
    <property type="nucleotide sequence ID" value="XM_003737788.1"/>
</dbReference>
<dbReference type="PRINTS" id="PR00237">
    <property type="entry name" value="GPCRRHODOPSN"/>
</dbReference>
<accession>A0AAJ6VUZ0</accession>
<keyword evidence="14" id="KW-1185">Reference proteome</keyword>
<gene>
    <name evidence="15" type="primary">LOC100906038</name>
</gene>
<keyword evidence="5 12" id="KW-1133">Transmembrane helix</keyword>
<dbReference type="SMART" id="SM01381">
    <property type="entry name" value="7TM_GPCR_Srsx"/>
    <property type="match status" value="1"/>
</dbReference>
<dbReference type="PANTHER" id="PTHR24248:SF199">
    <property type="entry name" value="IP13425P-RELATED"/>
    <property type="match status" value="1"/>
</dbReference>
<keyword evidence="7 12" id="KW-0472">Membrane</keyword>
<comment type="similarity">
    <text evidence="2">Belongs to the G-protein coupled receptor 1 family.</text>
</comment>
<dbReference type="Pfam" id="PF00001">
    <property type="entry name" value="7tm_1"/>
    <property type="match status" value="1"/>
</dbReference>
<keyword evidence="3" id="KW-1003">Cell membrane</keyword>
<dbReference type="PANTHER" id="PTHR24248">
    <property type="entry name" value="ADRENERGIC RECEPTOR-RELATED G-PROTEIN COUPLED RECEPTOR"/>
    <property type="match status" value="1"/>
</dbReference>
<evidence type="ECO:0000313" key="15">
    <source>
        <dbReference type="RefSeq" id="XP_003737836.1"/>
    </source>
</evidence>
<dbReference type="PROSITE" id="PS50262">
    <property type="entry name" value="G_PROTEIN_RECEP_F1_2"/>
    <property type="match status" value="1"/>
</dbReference>
<evidence type="ECO:0000256" key="6">
    <source>
        <dbReference type="ARBA" id="ARBA00023040"/>
    </source>
</evidence>
<feature type="domain" description="G-protein coupled receptors family 1 profile" evidence="13">
    <location>
        <begin position="93"/>
        <end position="408"/>
    </location>
</feature>
<feature type="transmembrane region" description="Helical" evidence="12">
    <location>
        <begin position="114"/>
        <end position="139"/>
    </location>
</feature>
<evidence type="ECO:0000256" key="10">
    <source>
        <dbReference type="ARBA" id="ARBA00023224"/>
    </source>
</evidence>
<dbReference type="GeneID" id="100906038"/>
<feature type="transmembrane region" description="Helical" evidence="12">
    <location>
        <begin position="196"/>
        <end position="218"/>
    </location>
</feature>
<feature type="transmembrane region" description="Helical" evidence="12">
    <location>
        <begin position="355"/>
        <end position="376"/>
    </location>
</feature>
<evidence type="ECO:0000256" key="3">
    <source>
        <dbReference type="ARBA" id="ARBA00022475"/>
    </source>
</evidence>
<feature type="transmembrane region" description="Helical" evidence="12">
    <location>
        <begin position="151"/>
        <end position="176"/>
    </location>
</feature>